<accession>A0ABS9PS21</accession>
<comment type="caution">
    <text evidence="2">The sequence shown here is derived from an EMBL/GenBank/DDBJ whole genome shotgun (WGS) entry which is preliminary data.</text>
</comment>
<evidence type="ECO:0000313" key="3">
    <source>
        <dbReference type="Proteomes" id="UP001521911"/>
    </source>
</evidence>
<dbReference type="InterPro" id="IPR028037">
    <property type="entry name" value="Antitoxin_Rv0909/MT0933"/>
</dbReference>
<protein>
    <submittedName>
        <fullName evidence="2">Antitoxin</fullName>
    </submittedName>
</protein>
<keyword evidence="3" id="KW-1185">Reference proteome</keyword>
<organism evidence="2 3">
    <name type="scientific">Corynebacterium singulare</name>
    <dbReference type="NCBI Taxonomy" id="161899"/>
    <lineage>
        <taxon>Bacteria</taxon>
        <taxon>Bacillati</taxon>
        <taxon>Actinomycetota</taxon>
        <taxon>Actinomycetes</taxon>
        <taxon>Mycobacteriales</taxon>
        <taxon>Corynebacteriaceae</taxon>
        <taxon>Corynebacterium</taxon>
    </lineage>
</organism>
<reference evidence="2 3" key="1">
    <citation type="submission" date="2022-02" db="EMBL/GenBank/DDBJ databases">
        <title>Uncovering new skin microbiome diversity through culturing and metagenomics.</title>
        <authorList>
            <person name="Conlan S."/>
            <person name="Deming C."/>
            <person name="Nisc Comparative Sequencing Program N."/>
            <person name="Segre J.A."/>
        </authorList>
    </citation>
    <scope>NUCLEOTIDE SEQUENCE [LARGE SCALE GENOMIC DNA]</scope>
    <source>
        <strain evidence="2 3">ACRQV</strain>
    </source>
</reference>
<dbReference type="Pfam" id="PF14013">
    <property type="entry name" value="MT0933_antitox"/>
    <property type="match status" value="1"/>
</dbReference>
<feature type="region of interest" description="Disordered" evidence="1">
    <location>
        <begin position="1"/>
        <end position="77"/>
    </location>
</feature>
<proteinExistence type="predicted"/>
<evidence type="ECO:0000256" key="1">
    <source>
        <dbReference type="SAM" id="MobiDB-lite"/>
    </source>
</evidence>
<name>A0ABS9PS21_9CORY</name>
<evidence type="ECO:0000313" key="2">
    <source>
        <dbReference type="EMBL" id="MCG7275498.1"/>
    </source>
</evidence>
<dbReference type="EMBL" id="JAKRDF010000002">
    <property type="protein sequence ID" value="MCG7275498.1"/>
    <property type="molecule type" value="Genomic_DNA"/>
</dbReference>
<feature type="compositionally biased region" description="Polar residues" evidence="1">
    <location>
        <begin position="65"/>
        <end position="77"/>
    </location>
</feature>
<feature type="compositionally biased region" description="Basic and acidic residues" evidence="1">
    <location>
        <begin position="1"/>
        <end position="54"/>
    </location>
</feature>
<dbReference type="RefSeq" id="WP_239179201.1">
    <property type="nucleotide sequence ID" value="NZ_JAKRDF010000002.1"/>
</dbReference>
<gene>
    <name evidence="2" type="ORF">MHK08_03265</name>
</gene>
<dbReference type="Proteomes" id="UP001521911">
    <property type="component" value="Unassembled WGS sequence"/>
</dbReference>
<sequence length="77" mass="8178">MGIFDKAKDALNSDKGEQVSDSALDKGADFAKGKLGEDKADKIDSARDQLDERIGNQGPEGNQGAEGNQPEQDGQEQ</sequence>